<evidence type="ECO:0000256" key="2">
    <source>
        <dbReference type="SAM" id="MobiDB-lite"/>
    </source>
</evidence>
<gene>
    <name evidence="5" type="ORF">Aau02nite_71490</name>
</gene>
<organism evidence="5 6">
    <name type="scientific">Actinoplanes auranticolor</name>
    <dbReference type="NCBI Taxonomy" id="47988"/>
    <lineage>
        <taxon>Bacteria</taxon>
        <taxon>Bacillati</taxon>
        <taxon>Actinomycetota</taxon>
        <taxon>Actinomycetes</taxon>
        <taxon>Micromonosporales</taxon>
        <taxon>Micromonosporaceae</taxon>
        <taxon>Actinoplanes</taxon>
    </lineage>
</organism>
<comment type="caution">
    <text evidence="5">The sequence shown here is derived from an EMBL/GenBank/DDBJ whole genome shotgun (WGS) entry which is preliminary data.</text>
</comment>
<dbReference type="Proteomes" id="UP000681340">
    <property type="component" value="Unassembled WGS sequence"/>
</dbReference>
<evidence type="ECO:0000259" key="4">
    <source>
        <dbReference type="Pfam" id="PF00080"/>
    </source>
</evidence>
<protein>
    <recommendedName>
        <fullName evidence="4">Superoxide dismutase copper/zinc binding domain-containing protein</fullName>
    </recommendedName>
</protein>
<feature type="signal peptide" evidence="3">
    <location>
        <begin position="1"/>
        <end position="24"/>
    </location>
</feature>
<proteinExistence type="inferred from homology"/>
<keyword evidence="3" id="KW-0732">Signal</keyword>
<feature type="region of interest" description="Disordered" evidence="2">
    <location>
        <begin position="131"/>
        <end position="163"/>
    </location>
</feature>
<feature type="domain" description="Superoxide dismutase copper/zinc binding" evidence="4">
    <location>
        <begin position="103"/>
        <end position="226"/>
    </location>
</feature>
<evidence type="ECO:0000313" key="5">
    <source>
        <dbReference type="EMBL" id="GIM76570.1"/>
    </source>
</evidence>
<feature type="compositionally biased region" description="Low complexity" evidence="2">
    <location>
        <begin position="47"/>
        <end position="67"/>
    </location>
</feature>
<feature type="region of interest" description="Disordered" evidence="2">
    <location>
        <begin position="26"/>
        <end position="67"/>
    </location>
</feature>
<feature type="chain" id="PRO_5038766522" description="Superoxide dismutase copper/zinc binding domain-containing protein" evidence="3">
    <location>
        <begin position="25"/>
        <end position="232"/>
    </location>
</feature>
<dbReference type="AlphaFoldDB" id="A0A919VVD0"/>
<dbReference type="SUPFAM" id="SSF49329">
    <property type="entry name" value="Cu,Zn superoxide dismutase-like"/>
    <property type="match status" value="1"/>
</dbReference>
<comment type="similarity">
    <text evidence="1">Belongs to the Cu-Zn superoxide dismutase family.</text>
</comment>
<name>A0A919VVD0_9ACTN</name>
<dbReference type="InterPro" id="IPR036423">
    <property type="entry name" value="SOD-like_Cu/Zn_dom_sf"/>
</dbReference>
<evidence type="ECO:0000256" key="3">
    <source>
        <dbReference type="SAM" id="SignalP"/>
    </source>
</evidence>
<dbReference type="Gene3D" id="2.60.40.200">
    <property type="entry name" value="Superoxide dismutase, copper/zinc binding domain"/>
    <property type="match status" value="1"/>
</dbReference>
<evidence type="ECO:0000256" key="1">
    <source>
        <dbReference type="ARBA" id="ARBA00010457"/>
    </source>
</evidence>
<evidence type="ECO:0000313" key="6">
    <source>
        <dbReference type="Proteomes" id="UP000681340"/>
    </source>
</evidence>
<feature type="compositionally biased region" description="Low complexity" evidence="2">
    <location>
        <begin position="26"/>
        <end position="35"/>
    </location>
</feature>
<accession>A0A919VVD0</accession>
<dbReference type="EMBL" id="BOQL01000063">
    <property type="protein sequence ID" value="GIM76570.1"/>
    <property type="molecule type" value="Genomic_DNA"/>
</dbReference>
<dbReference type="GO" id="GO:0046872">
    <property type="term" value="F:metal ion binding"/>
    <property type="evidence" value="ECO:0007669"/>
    <property type="project" value="InterPro"/>
</dbReference>
<dbReference type="GO" id="GO:0006801">
    <property type="term" value="P:superoxide metabolic process"/>
    <property type="evidence" value="ECO:0007669"/>
    <property type="project" value="InterPro"/>
</dbReference>
<keyword evidence="6" id="KW-1185">Reference proteome</keyword>
<reference evidence="5" key="1">
    <citation type="submission" date="2021-03" db="EMBL/GenBank/DDBJ databases">
        <title>Whole genome shotgun sequence of Actinoplanes auranticolor NBRC 12245.</title>
        <authorList>
            <person name="Komaki H."/>
            <person name="Tamura T."/>
        </authorList>
    </citation>
    <scope>NUCLEOTIDE SEQUENCE</scope>
    <source>
        <strain evidence="5">NBRC 12245</strain>
    </source>
</reference>
<dbReference type="InterPro" id="IPR001424">
    <property type="entry name" value="SOD_Cu_Zn_dom"/>
</dbReference>
<dbReference type="Pfam" id="PF00080">
    <property type="entry name" value="Sod_Cu"/>
    <property type="match status" value="1"/>
</dbReference>
<sequence length="232" mass="23735">MIHAMHPRAYALPLLLTAALTGCAGPAGQAPGSAGSPPPGSTPWLVSGAPSPALPSSAPSPGGLAAPLTEGTVSGTFLPFPRSARAVTYDPKVVPPGATAELTVSRTAAGTTVRLTTRGLVPRRAYGAHLHTRPCTATPEDAGPHYQHRPDPKAAASPPSVDPAYANPRNEVWLDFTADTRGAASVSATQNWTFDEVEPPRSLIVHAEHTRTAAGKAGTAGPRVACLTLATR</sequence>